<proteinExistence type="predicted"/>
<name>A0AAW1CP89_9HEMI</name>
<accession>A0AAW1CP89</accession>
<dbReference type="Pfam" id="PF25775">
    <property type="entry name" value="CC_STIL"/>
    <property type="match status" value="1"/>
</dbReference>
<evidence type="ECO:0000313" key="4">
    <source>
        <dbReference type="Proteomes" id="UP001461498"/>
    </source>
</evidence>
<feature type="region of interest" description="Disordered" evidence="1">
    <location>
        <begin position="446"/>
        <end position="474"/>
    </location>
</feature>
<organism evidence="3 4">
    <name type="scientific">Rhynocoris fuscipes</name>
    <dbReference type="NCBI Taxonomy" id="488301"/>
    <lineage>
        <taxon>Eukaryota</taxon>
        <taxon>Metazoa</taxon>
        <taxon>Ecdysozoa</taxon>
        <taxon>Arthropoda</taxon>
        <taxon>Hexapoda</taxon>
        <taxon>Insecta</taxon>
        <taxon>Pterygota</taxon>
        <taxon>Neoptera</taxon>
        <taxon>Paraneoptera</taxon>
        <taxon>Hemiptera</taxon>
        <taxon>Heteroptera</taxon>
        <taxon>Panheteroptera</taxon>
        <taxon>Cimicomorpha</taxon>
        <taxon>Reduviidae</taxon>
        <taxon>Harpactorinae</taxon>
        <taxon>Harpactorini</taxon>
        <taxon>Rhynocoris</taxon>
    </lineage>
</organism>
<feature type="compositionally biased region" description="Basic and acidic residues" evidence="1">
    <location>
        <begin position="627"/>
        <end position="649"/>
    </location>
</feature>
<feature type="region of interest" description="Disordered" evidence="1">
    <location>
        <begin position="374"/>
        <end position="415"/>
    </location>
</feature>
<comment type="caution">
    <text evidence="3">The sequence shown here is derived from an EMBL/GenBank/DDBJ whole genome shotgun (WGS) entry which is preliminary data.</text>
</comment>
<feature type="compositionally biased region" description="Low complexity" evidence="1">
    <location>
        <begin position="452"/>
        <end position="463"/>
    </location>
</feature>
<feature type="domain" description="STIL coiled coil region" evidence="2">
    <location>
        <begin position="275"/>
        <end position="300"/>
    </location>
</feature>
<evidence type="ECO:0000259" key="2">
    <source>
        <dbReference type="Pfam" id="PF25775"/>
    </source>
</evidence>
<reference evidence="3 4" key="1">
    <citation type="submission" date="2022-12" db="EMBL/GenBank/DDBJ databases">
        <title>Chromosome-level genome assembly of true bugs.</title>
        <authorList>
            <person name="Ma L."/>
            <person name="Li H."/>
        </authorList>
    </citation>
    <scope>NUCLEOTIDE SEQUENCE [LARGE SCALE GENOMIC DNA]</scope>
    <source>
        <strain evidence="3">Lab_2022b</strain>
    </source>
</reference>
<feature type="compositionally biased region" description="Acidic residues" evidence="1">
    <location>
        <begin position="384"/>
        <end position="401"/>
    </location>
</feature>
<feature type="region of interest" description="Disordered" evidence="1">
    <location>
        <begin position="599"/>
        <end position="666"/>
    </location>
</feature>
<gene>
    <name evidence="3" type="ORF">O3M35_001934</name>
</gene>
<sequence length="666" mass="77058">MSQEEENSSSELKGEAKSIPSLYKMELSKGYFNSNRELEPLCNTEMFDNHMTNSTESKENEESFNAWKAKNSAFNQSQTGECSSDMVSNLGKSLRQCQYVVPKSPPYNTNLDGMPFNMGPKTNPAQNMEFTPNVPFTFDQQNRNRFQETHINPNQYYNHDNNHTPVKYFGERHFHPNAIPNFYTPVPFSPYDISPKTLPHYPLNMREKYPNETLPYNHFYQSNNWSPQNHKINTKEVVRSIPHCRNDEICNCSTNSNKEKNRKIKKDEKQNKQISDLYRIVYLQNQQLGLLQKQVQKLIELNTKDDNTNSTECGGTVLNKKYVKGTSEKRTFNLSVIKEKEKIEEKVSVGIMTSFVENNYAKLRNDKEVKVFPRNFRSSNSQSETDDSSDESSSEEEEEEEKSSRQTQRYRTDKNNVSLTLNDVVVPAIEENVPSPQTSFHIEMQEYKTSSDSDCDSETSSSDSNEKSPPPVGWTFYDTVVGKVNDILKKSSLDKEEKDTDEDDVRNATLDQLRQLGVSFVEPESPLTKRVTFNNRNNIRTKLTSRQQLQCDSETSLHMNALANKYLKKEEIISNETVQEPQKCQNNLSHATLKYLERYQLSPNDNNRNENQKPDKIKKKKKKKQQAQKEVEKLPDNKRHSSRDKKCGKVLDITAIKKQPKLLPKN</sequence>
<evidence type="ECO:0000313" key="3">
    <source>
        <dbReference type="EMBL" id="KAK9500728.1"/>
    </source>
</evidence>
<protein>
    <recommendedName>
        <fullName evidence="2">STIL coiled coil region domain-containing protein</fullName>
    </recommendedName>
</protein>
<feature type="compositionally biased region" description="Basic residues" evidence="1">
    <location>
        <begin position="616"/>
        <end position="626"/>
    </location>
</feature>
<evidence type="ECO:0000256" key="1">
    <source>
        <dbReference type="SAM" id="MobiDB-lite"/>
    </source>
</evidence>
<dbReference type="AlphaFoldDB" id="A0AAW1CP89"/>
<keyword evidence="4" id="KW-1185">Reference proteome</keyword>
<dbReference type="Proteomes" id="UP001461498">
    <property type="component" value="Unassembled WGS sequence"/>
</dbReference>
<feature type="compositionally biased region" description="Polar residues" evidence="1">
    <location>
        <begin position="405"/>
        <end position="415"/>
    </location>
</feature>
<dbReference type="EMBL" id="JAPXFL010000010">
    <property type="protein sequence ID" value="KAK9500728.1"/>
    <property type="molecule type" value="Genomic_DNA"/>
</dbReference>
<dbReference type="InterPro" id="IPR057655">
    <property type="entry name" value="STIL_CC"/>
</dbReference>